<dbReference type="EMBL" id="QLTT01000011">
    <property type="protein sequence ID" value="RAS60667.1"/>
    <property type="molecule type" value="Genomic_DNA"/>
</dbReference>
<dbReference type="Gene3D" id="3.90.220.20">
    <property type="entry name" value="DNA methylase specificity domains"/>
    <property type="match status" value="2"/>
</dbReference>
<dbReference type="PANTHER" id="PTHR30408:SF12">
    <property type="entry name" value="TYPE I RESTRICTION ENZYME MJAVIII SPECIFICITY SUBUNIT"/>
    <property type="match status" value="1"/>
</dbReference>
<evidence type="ECO:0000313" key="6">
    <source>
        <dbReference type="Proteomes" id="UP000248714"/>
    </source>
</evidence>
<keyword evidence="3" id="KW-0238">DNA-binding</keyword>
<comment type="similarity">
    <text evidence="1">Belongs to the type-I restriction system S methylase family.</text>
</comment>
<dbReference type="Proteomes" id="UP000248714">
    <property type="component" value="Unassembled WGS sequence"/>
</dbReference>
<evidence type="ECO:0000256" key="2">
    <source>
        <dbReference type="ARBA" id="ARBA00022747"/>
    </source>
</evidence>
<evidence type="ECO:0000256" key="1">
    <source>
        <dbReference type="ARBA" id="ARBA00010923"/>
    </source>
</evidence>
<sequence>MKLTDYRVAEIMSLVRRPVDVHPDGVYHEIGLRSFGNGVFHKPPVHGEELGTKKVFHIEPGDLLFSNVFAWEGAVALASDREIGKIGSHRFMTYRVDAKKADSRYLMHYFYGGPGLRVIREASPGSAGRNRTLGIKNFERQIVQLPDPDEQRRVANKLDAALSRIAQFSTLRNHSSQLAQQHQDSLLRPIEELAPLSAALRPSSDFVDVAPEEDYQTAGILNRGRGLFRRPVTSGSDTKYARYNRLHTGQFVYSKLFGWEGSLAVVPAEFEGVHVSHEFPTFDIDPSVADVEYMSHLARWPGLHDALKDKGTGMGSRRQRVNVDRLLATTVPLPSLPEQQRIARQLSIVRQTTEAGAEQLAQVAALRPVLLNAAFSGQL</sequence>
<keyword evidence="5" id="KW-0540">Nuclease</keyword>
<dbReference type="SUPFAM" id="SSF116734">
    <property type="entry name" value="DNA methylase specificity domain"/>
    <property type="match status" value="2"/>
</dbReference>
<keyword evidence="5" id="KW-0378">Hydrolase</keyword>
<dbReference type="InterPro" id="IPR052021">
    <property type="entry name" value="Type-I_RS_S_subunit"/>
</dbReference>
<dbReference type="InterPro" id="IPR044946">
    <property type="entry name" value="Restrct_endonuc_typeI_TRD_sf"/>
</dbReference>
<dbReference type="RefSeq" id="WP_112230678.1">
    <property type="nucleotide sequence ID" value="NZ_QLTT01000011.1"/>
</dbReference>
<keyword evidence="6" id="KW-1185">Reference proteome</keyword>
<evidence type="ECO:0000259" key="4">
    <source>
        <dbReference type="Pfam" id="PF01420"/>
    </source>
</evidence>
<accession>A0ABX9DZV2</accession>
<feature type="domain" description="Type I restriction modification DNA specificity" evidence="4">
    <location>
        <begin position="313"/>
        <end position="362"/>
    </location>
</feature>
<proteinExistence type="inferred from homology"/>
<dbReference type="PANTHER" id="PTHR30408">
    <property type="entry name" value="TYPE-1 RESTRICTION ENZYME ECOKI SPECIFICITY PROTEIN"/>
    <property type="match status" value="1"/>
</dbReference>
<evidence type="ECO:0000313" key="5">
    <source>
        <dbReference type="EMBL" id="RAS60667.1"/>
    </source>
</evidence>
<dbReference type="Pfam" id="PF01420">
    <property type="entry name" value="Methylase_S"/>
    <property type="match status" value="1"/>
</dbReference>
<keyword evidence="5" id="KW-0255">Endonuclease</keyword>
<keyword evidence="2" id="KW-0680">Restriction system</keyword>
<dbReference type="InterPro" id="IPR000055">
    <property type="entry name" value="Restrct_endonuc_typeI_TRD"/>
</dbReference>
<comment type="caution">
    <text evidence="5">The sequence shown here is derived from an EMBL/GenBank/DDBJ whole genome shotgun (WGS) entry which is preliminary data.</text>
</comment>
<name>A0ABX9DZV2_9PSEU</name>
<evidence type="ECO:0000256" key="3">
    <source>
        <dbReference type="ARBA" id="ARBA00023125"/>
    </source>
</evidence>
<gene>
    <name evidence="5" type="ORF">C8D87_11185</name>
</gene>
<organism evidence="5 6">
    <name type="scientific">Lentzea atacamensis</name>
    <dbReference type="NCBI Taxonomy" id="531938"/>
    <lineage>
        <taxon>Bacteria</taxon>
        <taxon>Bacillati</taxon>
        <taxon>Actinomycetota</taxon>
        <taxon>Actinomycetes</taxon>
        <taxon>Pseudonocardiales</taxon>
        <taxon>Pseudonocardiaceae</taxon>
        <taxon>Lentzea</taxon>
    </lineage>
</organism>
<dbReference type="GO" id="GO:0004519">
    <property type="term" value="F:endonuclease activity"/>
    <property type="evidence" value="ECO:0007669"/>
    <property type="project" value="UniProtKB-KW"/>
</dbReference>
<protein>
    <submittedName>
        <fullName evidence="5">Restriction endonuclease S subunit</fullName>
    </submittedName>
</protein>
<reference evidence="5 6" key="1">
    <citation type="submission" date="2018-06" db="EMBL/GenBank/DDBJ databases">
        <title>Genomic Encyclopedia of Type Strains, Phase IV (KMG-IV): sequencing the most valuable type-strain genomes for metagenomic binning, comparative biology and taxonomic classification.</title>
        <authorList>
            <person name="Goeker M."/>
        </authorList>
    </citation>
    <scope>NUCLEOTIDE SEQUENCE [LARGE SCALE GENOMIC DNA]</scope>
    <source>
        <strain evidence="5 6">DSM 45479</strain>
    </source>
</reference>